<reference evidence="1" key="1">
    <citation type="journal article" date="2019" name="bioRxiv">
        <title>The Genome of the Zebra Mussel, Dreissena polymorpha: A Resource for Invasive Species Research.</title>
        <authorList>
            <person name="McCartney M.A."/>
            <person name="Auch B."/>
            <person name="Kono T."/>
            <person name="Mallez S."/>
            <person name="Zhang Y."/>
            <person name="Obille A."/>
            <person name="Becker A."/>
            <person name="Abrahante J.E."/>
            <person name="Garbe J."/>
            <person name="Badalamenti J.P."/>
            <person name="Herman A."/>
            <person name="Mangelson H."/>
            <person name="Liachko I."/>
            <person name="Sullivan S."/>
            <person name="Sone E.D."/>
            <person name="Koren S."/>
            <person name="Silverstein K.A.T."/>
            <person name="Beckman K.B."/>
            <person name="Gohl D.M."/>
        </authorList>
    </citation>
    <scope>NUCLEOTIDE SEQUENCE</scope>
    <source>
        <strain evidence="1">Duluth1</strain>
        <tissue evidence="1">Whole animal</tissue>
    </source>
</reference>
<sequence length="59" mass="6954">MQGQLDGLVVRDARTTRWLSPAWREDDFPARSLVVRFGRRLDAETKDFCETKLLSDWEL</sequence>
<evidence type="ECO:0000313" key="2">
    <source>
        <dbReference type="Proteomes" id="UP000828390"/>
    </source>
</evidence>
<reference evidence="1" key="2">
    <citation type="submission" date="2020-11" db="EMBL/GenBank/DDBJ databases">
        <authorList>
            <person name="McCartney M.A."/>
            <person name="Auch B."/>
            <person name="Kono T."/>
            <person name="Mallez S."/>
            <person name="Becker A."/>
            <person name="Gohl D.M."/>
            <person name="Silverstein K.A.T."/>
            <person name="Koren S."/>
            <person name="Bechman K.B."/>
            <person name="Herman A."/>
            <person name="Abrahante J.E."/>
            <person name="Garbe J."/>
        </authorList>
    </citation>
    <scope>NUCLEOTIDE SEQUENCE</scope>
    <source>
        <strain evidence="1">Duluth1</strain>
        <tissue evidence="1">Whole animal</tissue>
    </source>
</reference>
<accession>A0A9D4KAR1</accession>
<comment type="caution">
    <text evidence="1">The sequence shown here is derived from an EMBL/GenBank/DDBJ whole genome shotgun (WGS) entry which is preliminary data.</text>
</comment>
<name>A0A9D4KAR1_DREPO</name>
<evidence type="ECO:0000313" key="1">
    <source>
        <dbReference type="EMBL" id="KAH3836332.1"/>
    </source>
</evidence>
<dbReference type="Proteomes" id="UP000828390">
    <property type="component" value="Unassembled WGS sequence"/>
</dbReference>
<proteinExistence type="predicted"/>
<gene>
    <name evidence="1" type="ORF">DPMN_109702</name>
</gene>
<dbReference type="EMBL" id="JAIWYP010000004">
    <property type="protein sequence ID" value="KAH3836332.1"/>
    <property type="molecule type" value="Genomic_DNA"/>
</dbReference>
<protein>
    <submittedName>
        <fullName evidence="1">Uncharacterized protein</fullName>
    </submittedName>
</protein>
<dbReference type="AlphaFoldDB" id="A0A9D4KAR1"/>
<keyword evidence="2" id="KW-1185">Reference proteome</keyword>
<organism evidence="1 2">
    <name type="scientific">Dreissena polymorpha</name>
    <name type="common">Zebra mussel</name>
    <name type="synonym">Mytilus polymorpha</name>
    <dbReference type="NCBI Taxonomy" id="45954"/>
    <lineage>
        <taxon>Eukaryota</taxon>
        <taxon>Metazoa</taxon>
        <taxon>Spiralia</taxon>
        <taxon>Lophotrochozoa</taxon>
        <taxon>Mollusca</taxon>
        <taxon>Bivalvia</taxon>
        <taxon>Autobranchia</taxon>
        <taxon>Heteroconchia</taxon>
        <taxon>Euheterodonta</taxon>
        <taxon>Imparidentia</taxon>
        <taxon>Neoheterodontei</taxon>
        <taxon>Myida</taxon>
        <taxon>Dreissenoidea</taxon>
        <taxon>Dreissenidae</taxon>
        <taxon>Dreissena</taxon>
    </lineage>
</organism>